<name>A0A7C2ZNE1_9CREN</name>
<keyword evidence="1" id="KW-1133">Transmembrane helix</keyword>
<dbReference type="EMBL" id="DSGT01000006">
    <property type="protein sequence ID" value="HEW52899.1"/>
    <property type="molecule type" value="Genomic_DNA"/>
</dbReference>
<evidence type="ECO:0000256" key="1">
    <source>
        <dbReference type="SAM" id="Phobius"/>
    </source>
</evidence>
<feature type="transmembrane region" description="Helical" evidence="1">
    <location>
        <begin position="6"/>
        <end position="26"/>
    </location>
</feature>
<reference evidence="2" key="1">
    <citation type="journal article" date="2020" name="mSystems">
        <title>Genome- and Community-Level Interaction Insights into Carbon Utilization and Element Cycling Functions of Hydrothermarchaeota in Hydrothermal Sediment.</title>
        <authorList>
            <person name="Zhou Z."/>
            <person name="Liu Y."/>
            <person name="Xu W."/>
            <person name="Pan J."/>
            <person name="Luo Z.H."/>
            <person name="Li M."/>
        </authorList>
    </citation>
    <scope>NUCLEOTIDE SEQUENCE [LARGE SCALE GENOMIC DNA]</scope>
    <source>
        <strain evidence="2">SpSt-16</strain>
    </source>
</reference>
<protein>
    <submittedName>
        <fullName evidence="2">Uncharacterized protein</fullName>
    </submittedName>
</protein>
<accession>A0A7C2ZNE1</accession>
<comment type="caution">
    <text evidence="2">The sequence shown here is derived from an EMBL/GenBank/DDBJ whole genome shotgun (WGS) entry which is preliminary data.</text>
</comment>
<keyword evidence="1" id="KW-0812">Transmembrane</keyword>
<evidence type="ECO:0000313" key="2">
    <source>
        <dbReference type="EMBL" id="HEW52899.1"/>
    </source>
</evidence>
<organism evidence="2">
    <name type="scientific">Ignisphaera aggregans</name>
    <dbReference type="NCBI Taxonomy" id="334771"/>
    <lineage>
        <taxon>Archaea</taxon>
        <taxon>Thermoproteota</taxon>
        <taxon>Thermoprotei</taxon>
        <taxon>Desulfurococcales</taxon>
        <taxon>Desulfurococcaceae</taxon>
        <taxon>Ignisphaera</taxon>
    </lineage>
</organism>
<keyword evidence="1" id="KW-0472">Membrane</keyword>
<gene>
    <name evidence="2" type="ORF">ENO77_01825</name>
</gene>
<sequence>MPEDQFQILLVVLAVVLLVLTMSLYFKWRSGFSKGQHEFNRYGEEVQRYITLIKCTSGDHTEERELQEGDFIGKVVGECPKCKNKLVIDTIYAQYAHKK</sequence>
<dbReference type="AlphaFoldDB" id="A0A7C2ZNE1"/>
<proteinExistence type="predicted"/>